<dbReference type="Pfam" id="PF01148">
    <property type="entry name" value="CTP_transf_1"/>
    <property type="match status" value="1"/>
</dbReference>
<reference evidence="21" key="1">
    <citation type="journal article" date="2019" name="Int. J. Syst. Evol. Microbiol.">
        <title>The Global Catalogue of Microorganisms (GCM) 10K type strain sequencing project: providing services to taxonomists for standard genome sequencing and annotation.</title>
        <authorList>
            <consortium name="The Broad Institute Genomics Platform"/>
            <consortium name="The Broad Institute Genome Sequencing Center for Infectious Disease"/>
            <person name="Wu L."/>
            <person name="Ma J."/>
        </authorList>
    </citation>
    <scope>NUCLEOTIDE SEQUENCE [LARGE SCALE GENOMIC DNA]</scope>
    <source>
        <strain evidence="21">CECT 7069</strain>
    </source>
</reference>
<feature type="transmembrane region" description="Helical" evidence="19">
    <location>
        <begin position="146"/>
        <end position="166"/>
    </location>
</feature>
<keyword evidence="11 18" id="KW-0812">Transmembrane</keyword>
<evidence type="ECO:0000256" key="14">
    <source>
        <dbReference type="ARBA" id="ARBA00023098"/>
    </source>
</evidence>
<evidence type="ECO:0000256" key="8">
    <source>
        <dbReference type="ARBA" id="ARBA00022475"/>
    </source>
</evidence>
<keyword evidence="10 18" id="KW-0808">Transferase</keyword>
<evidence type="ECO:0000256" key="19">
    <source>
        <dbReference type="SAM" id="Phobius"/>
    </source>
</evidence>
<evidence type="ECO:0000256" key="6">
    <source>
        <dbReference type="ARBA" id="ARBA00012487"/>
    </source>
</evidence>
<keyword evidence="12 18" id="KW-0548">Nucleotidyltransferase</keyword>
<dbReference type="InterPro" id="IPR000374">
    <property type="entry name" value="PC_trans"/>
</dbReference>
<feature type="transmembrane region" description="Helical" evidence="19">
    <location>
        <begin position="120"/>
        <end position="139"/>
    </location>
</feature>
<evidence type="ECO:0000313" key="20">
    <source>
        <dbReference type="EMBL" id="MDN3590282.1"/>
    </source>
</evidence>
<comment type="caution">
    <text evidence="20">The sequence shown here is derived from an EMBL/GenBank/DDBJ whole genome shotgun (WGS) entry which is preliminary data.</text>
</comment>
<accession>A0ABT8BDX0</accession>
<feature type="transmembrane region" description="Helical" evidence="19">
    <location>
        <begin position="73"/>
        <end position="89"/>
    </location>
</feature>
<comment type="pathway">
    <text evidence="3 18">Phospholipid metabolism; CDP-diacylglycerol biosynthesis; CDP-diacylglycerol from sn-glycerol 3-phosphate: step 3/3.</text>
</comment>
<dbReference type="GO" id="GO:0004605">
    <property type="term" value="F:phosphatidate cytidylyltransferase activity"/>
    <property type="evidence" value="ECO:0007669"/>
    <property type="project" value="UniProtKB-EC"/>
</dbReference>
<evidence type="ECO:0000256" key="10">
    <source>
        <dbReference type="ARBA" id="ARBA00022679"/>
    </source>
</evidence>
<comment type="catalytic activity">
    <reaction evidence="1 18">
        <text>a 1,2-diacyl-sn-glycero-3-phosphate + CTP + H(+) = a CDP-1,2-diacyl-sn-glycerol + diphosphate</text>
        <dbReference type="Rhea" id="RHEA:16229"/>
        <dbReference type="ChEBI" id="CHEBI:15378"/>
        <dbReference type="ChEBI" id="CHEBI:33019"/>
        <dbReference type="ChEBI" id="CHEBI:37563"/>
        <dbReference type="ChEBI" id="CHEBI:58332"/>
        <dbReference type="ChEBI" id="CHEBI:58608"/>
        <dbReference type="EC" id="2.7.7.41"/>
    </reaction>
</comment>
<keyword evidence="21" id="KW-1185">Reference proteome</keyword>
<organism evidence="20 21">
    <name type="scientific">Methylobacterium adhaesivum</name>
    <dbReference type="NCBI Taxonomy" id="333297"/>
    <lineage>
        <taxon>Bacteria</taxon>
        <taxon>Pseudomonadati</taxon>
        <taxon>Pseudomonadota</taxon>
        <taxon>Alphaproteobacteria</taxon>
        <taxon>Hyphomicrobiales</taxon>
        <taxon>Methylobacteriaceae</taxon>
        <taxon>Methylobacterium</taxon>
    </lineage>
</organism>
<feature type="transmembrane region" description="Helical" evidence="19">
    <location>
        <begin position="30"/>
        <end position="53"/>
    </location>
</feature>
<gene>
    <name evidence="20" type="ORF">QWZ12_06600</name>
</gene>
<keyword evidence="15 19" id="KW-0472">Membrane</keyword>
<feature type="transmembrane region" description="Helical" evidence="19">
    <location>
        <begin position="267"/>
        <end position="283"/>
    </location>
</feature>
<keyword evidence="9" id="KW-0444">Lipid biosynthesis</keyword>
<evidence type="ECO:0000256" key="5">
    <source>
        <dbReference type="ARBA" id="ARBA00010185"/>
    </source>
</evidence>
<protein>
    <recommendedName>
        <fullName evidence="7 18">Phosphatidate cytidylyltransferase</fullName>
        <ecNumber evidence="6 18">2.7.7.41</ecNumber>
    </recommendedName>
</protein>
<feature type="transmembrane region" description="Helical" evidence="19">
    <location>
        <begin position="214"/>
        <end position="233"/>
    </location>
</feature>
<comment type="pathway">
    <text evidence="4">Lipid metabolism.</text>
</comment>
<evidence type="ECO:0000256" key="1">
    <source>
        <dbReference type="ARBA" id="ARBA00001698"/>
    </source>
</evidence>
<evidence type="ECO:0000256" key="18">
    <source>
        <dbReference type="RuleBase" id="RU003938"/>
    </source>
</evidence>
<dbReference type="EMBL" id="JAUFPX010000004">
    <property type="protein sequence ID" value="MDN3590282.1"/>
    <property type="molecule type" value="Genomic_DNA"/>
</dbReference>
<evidence type="ECO:0000256" key="15">
    <source>
        <dbReference type="ARBA" id="ARBA00023136"/>
    </source>
</evidence>
<dbReference type="PANTHER" id="PTHR46382">
    <property type="entry name" value="PHOSPHATIDATE CYTIDYLYLTRANSFERASE"/>
    <property type="match status" value="1"/>
</dbReference>
<dbReference type="RefSeq" id="WP_238224676.1">
    <property type="nucleotide sequence ID" value="NZ_BPQD01000008.1"/>
</dbReference>
<proteinExistence type="inferred from homology"/>
<dbReference type="PROSITE" id="PS01315">
    <property type="entry name" value="CDS"/>
    <property type="match status" value="1"/>
</dbReference>
<evidence type="ECO:0000256" key="2">
    <source>
        <dbReference type="ARBA" id="ARBA00004651"/>
    </source>
</evidence>
<evidence type="ECO:0000313" key="21">
    <source>
        <dbReference type="Proteomes" id="UP001224644"/>
    </source>
</evidence>
<sequence length="289" mass="28760">MTGLPNEAASGARRNPFAGREFQLRLVSGVVLAALVVSALVIGGGLFALIWLAAAVVGTAEWIGMSRTGPRRLLVAVIAVTLGGLALCLREGASPLVFVAVAAAGITGLLIVARDGAARGRAVAGLAGGAVVALVPPGLRDDPAIGILGPAWMFAVVWSTDVVAYITGRTFGGPKLMPAVSPKKTWSGALGGLTAGTAAGIGAVIIARDHGGSALAATSLLLVGLVSAAASVFSQAGDLAESALKRHWGVKDSGRSIPGHGGVMDRLDGFAAVALLAGLYLLAHRMGAV</sequence>
<name>A0ABT8BDX0_9HYPH</name>
<keyword evidence="14" id="KW-0443">Lipid metabolism</keyword>
<evidence type="ECO:0000256" key="11">
    <source>
        <dbReference type="ARBA" id="ARBA00022692"/>
    </source>
</evidence>
<comment type="subcellular location">
    <subcellularLocation>
        <location evidence="2">Cell membrane</location>
        <topology evidence="2">Multi-pass membrane protein</topology>
    </subcellularLocation>
</comment>
<comment type="similarity">
    <text evidence="5 18">Belongs to the CDS family.</text>
</comment>
<keyword evidence="13 19" id="KW-1133">Transmembrane helix</keyword>
<evidence type="ECO:0000256" key="7">
    <source>
        <dbReference type="ARBA" id="ARBA00019373"/>
    </source>
</evidence>
<evidence type="ECO:0000256" key="17">
    <source>
        <dbReference type="ARBA" id="ARBA00023264"/>
    </source>
</evidence>
<evidence type="ECO:0000256" key="9">
    <source>
        <dbReference type="ARBA" id="ARBA00022516"/>
    </source>
</evidence>
<dbReference type="EC" id="2.7.7.41" evidence="6 18"/>
<evidence type="ECO:0000256" key="12">
    <source>
        <dbReference type="ARBA" id="ARBA00022695"/>
    </source>
</evidence>
<feature type="transmembrane region" description="Helical" evidence="19">
    <location>
        <begin position="186"/>
        <end position="207"/>
    </location>
</feature>
<evidence type="ECO:0000256" key="16">
    <source>
        <dbReference type="ARBA" id="ARBA00023209"/>
    </source>
</evidence>
<feature type="transmembrane region" description="Helical" evidence="19">
    <location>
        <begin position="96"/>
        <end position="114"/>
    </location>
</feature>
<evidence type="ECO:0000256" key="3">
    <source>
        <dbReference type="ARBA" id="ARBA00005119"/>
    </source>
</evidence>
<keyword evidence="8" id="KW-1003">Cell membrane</keyword>
<dbReference type="PANTHER" id="PTHR46382:SF1">
    <property type="entry name" value="PHOSPHATIDATE CYTIDYLYLTRANSFERASE"/>
    <property type="match status" value="1"/>
</dbReference>
<dbReference type="Proteomes" id="UP001224644">
    <property type="component" value="Unassembled WGS sequence"/>
</dbReference>
<evidence type="ECO:0000256" key="13">
    <source>
        <dbReference type="ARBA" id="ARBA00022989"/>
    </source>
</evidence>
<keyword evidence="17" id="KW-1208">Phospholipid metabolism</keyword>
<keyword evidence="16" id="KW-0594">Phospholipid biosynthesis</keyword>
<evidence type="ECO:0000256" key="4">
    <source>
        <dbReference type="ARBA" id="ARBA00005189"/>
    </source>
</evidence>